<dbReference type="InterPro" id="IPR001810">
    <property type="entry name" value="F-box_dom"/>
</dbReference>
<name>S2JLF7_MUCC1</name>
<dbReference type="EMBL" id="KE124074">
    <property type="protein sequence ID" value="EPB83363.1"/>
    <property type="molecule type" value="Genomic_DNA"/>
</dbReference>
<dbReference type="OMA" id="HQCLQVC"/>
<protein>
    <recommendedName>
        <fullName evidence="1">F-box domain-containing protein</fullName>
    </recommendedName>
</protein>
<dbReference type="Gene3D" id="3.80.10.10">
    <property type="entry name" value="Ribonuclease Inhibitor"/>
    <property type="match status" value="1"/>
</dbReference>
<keyword evidence="3" id="KW-1185">Reference proteome</keyword>
<feature type="domain" description="F-box" evidence="1">
    <location>
        <begin position="1"/>
        <end position="48"/>
    </location>
</feature>
<dbReference type="InParanoid" id="S2JLF7"/>
<dbReference type="SMART" id="SM00256">
    <property type="entry name" value="FBOX"/>
    <property type="match status" value="1"/>
</dbReference>
<evidence type="ECO:0000259" key="1">
    <source>
        <dbReference type="PROSITE" id="PS50181"/>
    </source>
</evidence>
<proteinExistence type="predicted"/>
<evidence type="ECO:0000313" key="2">
    <source>
        <dbReference type="EMBL" id="EPB83363.1"/>
    </source>
</evidence>
<evidence type="ECO:0000313" key="3">
    <source>
        <dbReference type="Proteomes" id="UP000014254"/>
    </source>
</evidence>
<dbReference type="SUPFAM" id="SSF52047">
    <property type="entry name" value="RNI-like"/>
    <property type="match status" value="1"/>
</dbReference>
<dbReference type="OrthoDB" id="2206059at2759"/>
<reference evidence="3" key="1">
    <citation type="submission" date="2013-05" db="EMBL/GenBank/DDBJ databases">
        <title>The Genome sequence of Mucor circinelloides f. circinelloides 1006PhL.</title>
        <authorList>
            <consortium name="The Broad Institute Genomics Platform"/>
            <person name="Cuomo C."/>
            <person name="Earl A."/>
            <person name="Findley K."/>
            <person name="Lee S.C."/>
            <person name="Walker B."/>
            <person name="Young S."/>
            <person name="Zeng Q."/>
            <person name="Gargeya S."/>
            <person name="Fitzgerald M."/>
            <person name="Haas B."/>
            <person name="Abouelleil A."/>
            <person name="Allen A.W."/>
            <person name="Alvarado L."/>
            <person name="Arachchi H.M."/>
            <person name="Berlin A.M."/>
            <person name="Chapman S.B."/>
            <person name="Gainer-Dewar J."/>
            <person name="Goldberg J."/>
            <person name="Griggs A."/>
            <person name="Gujja S."/>
            <person name="Hansen M."/>
            <person name="Howarth C."/>
            <person name="Imamovic A."/>
            <person name="Ireland A."/>
            <person name="Larimer J."/>
            <person name="McCowan C."/>
            <person name="Murphy C."/>
            <person name="Pearson M."/>
            <person name="Poon T.W."/>
            <person name="Priest M."/>
            <person name="Roberts A."/>
            <person name="Saif S."/>
            <person name="Shea T."/>
            <person name="Sisk P."/>
            <person name="Sykes S."/>
            <person name="Wortman J."/>
            <person name="Nusbaum C."/>
            <person name="Birren B."/>
        </authorList>
    </citation>
    <scope>NUCLEOTIDE SEQUENCE [LARGE SCALE GENOMIC DNA]</scope>
    <source>
        <strain evidence="3">1006PhL</strain>
    </source>
</reference>
<dbReference type="PROSITE" id="PS50181">
    <property type="entry name" value="FBOX"/>
    <property type="match status" value="1"/>
</dbReference>
<gene>
    <name evidence="2" type="ORF">HMPREF1544_09896</name>
</gene>
<dbReference type="CDD" id="cd09917">
    <property type="entry name" value="F-box_SF"/>
    <property type="match status" value="1"/>
</dbReference>
<dbReference type="SUPFAM" id="SSF81383">
    <property type="entry name" value="F-box domain"/>
    <property type="match status" value="1"/>
</dbReference>
<dbReference type="AlphaFoldDB" id="S2JLF7"/>
<dbReference type="VEuPathDB" id="FungiDB:HMPREF1544_09896"/>
<accession>S2JLF7</accession>
<organism evidence="2 3">
    <name type="scientific">Mucor circinelloides f. circinelloides (strain 1006PhL)</name>
    <name type="common">Mucormycosis agent</name>
    <name type="synonym">Calyptromyces circinelloides</name>
    <dbReference type="NCBI Taxonomy" id="1220926"/>
    <lineage>
        <taxon>Eukaryota</taxon>
        <taxon>Fungi</taxon>
        <taxon>Fungi incertae sedis</taxon>
        <taxon>Mucoromycota</taxon>
        <taxon>Mucoromycotina</taxon>
        <taxon>Mucoromycetes</taxon>
        <taxon>Mucorales</taxon>
        <taxon>Mucorineae</taxon>
        <taxon>Mucoraceae</taxon>
        <taxon>Mucor</taxon>
    </lineage>
</organism>
<dbReference type="Pfam" id="PF12937">
    <property type="entry name" value="F-box-like"/>
    <property type="match status" value="1"/>
</dbReference>
<dbReference type="InterPro" id="IPR032675">
    <property type="entry name" value="LRR_dom_sf"/>
</dbReference>
<sequence length="453" mass="51984">MALFPAEILLNIFQHLSIYSQHQCLQVCRSWNAVARTFTTDDTHKVELYGYGGIRRLARAVATSPTHGLAVRQMYFIMQTSTGDPISQIEFINLIRQCQNLQEIVFVDVNPFYYIQYLCRRNVRLPQLELIRLGSRAPYYIFGENYANLTFKYRATLNQLCVYVTASDLSYLGVNSITDYLSQFPCLKYLSINTHCPIVFDALIRACPQLQMLRLRMQSTASFQVIDGDTIPASLNPVSQLETLKINDMLMTQQLYRYLSRCCTFLSQLVITLNSEADLGSLLQTFGAFDHAHALSISNISFNNYWPKANPLMQSLGCWFSTLTQIEIQGFDVASAKEDDYNVPLDFNQLNLLYISIDISSFVSRKNSSLARIALEITTGNATKWYQREGKWKTDKQFVLKDNLHYTNLSSREKRMKNDKTVVISIRASSIQSLRLLFTSHNNSFNQVIRLNH</sequence>
<dbReference type="Gene3D" id="1.20.1280.50">
    <property type="match status" value="1"/>
</dbReference>
<dbReference type="Proteomes" id="UP000014254">
    <property type="component" value="Unassembled WGS sequence"/>
</dbReference>
<dbReference type="InterPro" id="IPR036047">
    <property type="entry name" value="F-box-like_dom_sf"/>
</dbReference>